<reference evidence="4" key="1">
    <citation type="submission" date="2016-10" db="EMBL/GenBank/DDBJ databases">
        <authorList>
            <person name="Varghese N."/>
            <person name="Submissions S."/>
        </authorList>
    </citation>
    <scope>NUCLEOTIDE SEQUENCE [LARGE SCALE GENOMIC DNA]</scope>
    <source>
        <strain evidence="4">DSM 100420</strain>
    </source>
</reference>
<proteinExistence type="inferred from homology"/>
<evidence type="ECO:0000256" key="1">
    <source>
        <dbReference type="ARBA" id="ARBA00008950"/>
    </source>
</evidence>
<evidence type="ECO:0000259" key="2">
    <source>
        <dbReference type="Pfam" id="PF12850"/>
    </source>
</evidence>
<dbReference type="OrthoDB" id="9813918at2"/>
<dbReference type="GO" id="GO:0016791">
    <property type="term" value="F:phosphatase activity"/>
    <property type="evidence" value="ECO:0007669"/>
    <property type="project" value="TreeGrafter"/>
</dbReference>
<dbReference type="InterPro" id="IPR011152">
    <property type="entry name" value="Pesterase_MJ0912"/>
</dbReference>
<dbReference type="InterPro" id="IPR050126">
    <property type="entry name" value="Ap4A_hydrolase"/>
</dbReference>
<organism evidence="3 4">
    <name type="scientific">Jannaschia faecimaris</name>
    <dbReference type="NCBI Taxonomy" id="1244108"/>
    <lineage>
        <taxon>Bacteria</taxon>
        <taxon>Pseudomonadati</taxon>
        <taxon>Pseudomonadota</taxon>
        <taxon>Alphaproteobacteria</taxon>
        <taxon>Rhodobacterales</taxon>
        <taxon>Roseobacteraceae</taxon>
        <taxon>Jannaschia</taxon>
    </lineage>
</organism>
<dbReference type="Gene3D" id="3.60.21.10">
    <property type="match status" value="1"/>
</dbReference>
<dbReference type="SUPFAM" id="SSF56300">
    <property type="entry name" value="Metallo-dependent phosphatases"/>
    <property type="match status" value="1"/>
</dbReference>
<feature type="domain" description="Calcineurin-like phosphoesterase" evidence="2">
    <location>
        <begin position="8"/>
        <end position="196"/>
    </location>
</feature>
<accession>A0A1H3LR29</accession>
<dbReference type="Pfam" id="PF12850">
    <property type="entry name" value="Metallophos_2"/>
    <property type="match status" value="1"/>
</dbReference>
<protein>
    <submittedName>
        <fullName evidence="3">Predicted phosphodiesterase</fullName>
    </submittedName>
</protein>
<dbReference type="Proteomes" id="UP000198914">
    <property type="component" value="Unassembled WGS sequence"/>
</dbReference>
<dbReference type="InterPro" id="IPR029052">
    <property type="entry name" value="Metallo-depent_PP-like"/>
</dbReference>
<dbReference type="RefSeq" id="WP_092642792.1">
    <property type="nucleotide sequence ID" value="NZ_FNPX01000002.1"/>
</dbReference>
<dbReference type="InterPro" id="IPR024654">
    <property type="entry name" value="Calcineurin-like_PHP_lpxH"/>
</dbReference>
<name>A0A1H3LR29_9RHOB</name>
<evidence type="ECO:0000313" key="4">
    <source>
        <dbReference type="Proteomes" id="UP000198914"/>
    </source>
</evidence>
<dbReference type="GO" id="GO:0005737">
    <property type="term" value="C:cytoplasm"/>
    <property type="evidence" value="ECO:0007669"/>
    <property type="project" value="TreeGrafter"/>
</dbReference>
<dbReference type="STRING" id="1244108.SAMN05444004_102270"/>
<dbReference type="PANTHER" id="PTHR42850">
    <property type="entry name" value="METALLOPHOSPHOESTERASE"/>
    <property type="match status" value="1"/>
</dbReference>
<gene>
    <name evidence="3" type="ORF">SAMN05444004_102270</name>
</gene>
<dbReference type="PIRSF" id="PIRSF000883">
    <property type="entry name" value="Pesterase_MJ0912"/>
    <property type="match status" value="1"/>
</dbReference>
<dbReference type="AlphaFoldDB" id="A0A1H3LR29"/>
<evidence type="ECO:0000313" key="3">
    <source>
        <dbReference type="EMBL" id="SDY66295.1"/>
    </source>
</evidence>
<dbReference type="EMBL" id="FNPX01000002">
    <property type="protein sequence ID" value="SDY66295.1"/>
    <property type="molecule type" value="Genomic_DNA"/>
</dbReference>
<dbReference type="PANTHER" id="PTHR42850:SF2">
    <property type="entry name" value="BLL5683 PROTEIN"/>
    <property type="match status" value="1"/>
</dbReference>
<comment type="similarity">
    <text evidence="1">Belongs to the metallophosphoesterase superfamily. YfcE family.</text>
</comment>
<keyword evidence="4" id="KW-1185">Reference proteome</keyword>
<sequence>MTHLTPHRVAVIADIHGNADALSAVLADVDAHNVDLILNLGDHFSGPLATAETMALIRAREMLCLRGNHDRWMTEQAPDDMGPSDRTAFSELGVADLDWLQALPATIGVGDDIFACHATPEDDLTYWMHSVQPTGEVAGRPVAEVTRLAGTRAERILLCGHTHLPGEARLPDGRRVLNPGSVGLPAYDDEEPVFHVVEAGTPDARYLLLTRSDQGWRADWRSLPYDVSRMAALARRRGRPDWAHALETGRMPRRGAHISS</sequence>
<dbReference type="CDD" id="cd00838">
    <property type="entry name" value="MPP_superfamily"/>
    <property type="match status" value="1"/>
</dbReference>